<evidence type="ECO:0008006" key="3">
    <source>
        <dbReference type="Google" id="ProtNLM"/>
    </source>
</evidence>
<accession>A0A1H6F193</accession>
<dbReference type="Proteomes" id="UP000236732">
    <property type="component" value="Unassembled WGS sequence"/>
</dbReference>
<protein>
    <recommendedName>
        <fullName evidence="3">PLAT/LH2 domain-containing protein</fullName>
    </recommendedName>
</protein>
<keyword evidence="2" id="KW-1185">Reference proteome</keyword>
<dbReference type="AlphaFoldDB" id="A0A1H6F193"/>
<organism evidence="1 2">
    <name type="scientific">Nonomuraea solani</name>
    <dbReference type="NCBI Taxonomy" id="1144553"/>
    <lineage>
        <taxon>Bacteria</taxon>
        <taxon>Bacillati</taxon>
        <taxon>Actinomycetota</taxon>
        <taxon>Actinomycetes</taxon>
        <taxon>Streptosporangiales</taxon>
        <taxon>Streptosporangiaceae</taxon>
        <taxon>Nonomuraea</taxon>
    </lineage>
</organism>
<proteinExistence type="predicted"/>
<reference evidence="1 2" key="1">
    <citation type="submission" date="2016-10" db="EMBL/GenBank/DDBJ databases">
        <authorList>
            <person name="de Groot N.N."/>
        </authorList>
    </citation>
    <scope>NUCLEOTIDE SEQUENCE [LARGE SCALE GENOMIC DNA]</scope>
    <source>
        <strain evidence="1 2">CGMCC 4.7037</strain>
    </source>
</reference>
<evidence type="ECO:0000313" key="1">
    <source>
        <dbReference type="EMBL" id="SEH03131.1"/>
    </source>
</evidence>
<sequence length="149" mass="16544">MSSPNSTAITSIVARIATAPDDDDYATAKGSNMVFLGAAGREFRANRDDISTFEPESDNEYIFGEGANVTYPDQNDPRSTNLTLEHLNRNDVYIRYQTGNDSNESWRVERIDVTVTAANGSRVSYGVLAGRYKQWLGNEVGLKLSLNRR</sequence>
<dbReference type="RefSeq" id="WP_160150745.1">
    <property type="nucleotide sequence ID" value="NZ_FNVT01000033.1"/>
</dbReference>
<gene>
    <name evidence="1" type="ORF">SAMN05444920_13335</name>
</gene>
<evidence type="ECO:0000313" key="2">
    <source>
        <dbReference type="Proteomes" id="UP000236732"/>
    </source>
</evidence>
<dbReference type="EMBL" id="FNVT01000033">
    <property type="protein sequence ID" value="SEH03131.1"/>
    <property type="molecule type" value="Genomic_DNA"/>
</dbReference>
<name>A0A1H6F193_9ACTN</name>
<dbReference type="OrthoDB" id="4201688at2"/>